<gene>
    <name evidence="2" type="ORF">GCM10023081_08650</name>
</gene>
<reference evidence="3" key="1">
    <citation type="journal article" date="2019" name="Int. J. Syst. Evol. Microbiol.">
        <title>The Global Catalogue of Microorganisms (GCM) 10K type strain sequencing project: providing services to taxonomists for standard genome sequencing and annotation.</title>
        <authorList>
            <consortium name="The Broad Institute Genomics Platform"/>
            <consortium name="The Broad Institute Genome Sequencing Center for Infectious Disease"/>
            <person name="Wu L."/>
            <person name="Ma J."/>
        </authorList>
    </citation>
    <scope>NUCLEOTIDE SEQUENCE [LARGE SCALE GENOMIC DNA]</scope>
    <source>
        <strain evidence="3">JCM 30742</strain>
    </source>
</reference>
<dbReference type="InterPro" id="IPR045794">
    <property type="entry name" value="Trypco1"/>
</dbReference>
<name>A0ABP7BXB0_9MICC</name>
<protein>
    <recommendedName>
        <fullName evidence="1">Trypsin-co-occurring domain-containing protein</fullName>
    </recommendedName>
</protein>
<organism evidence="2 3">
    <name type="scientific">Arthrobacter ginkgonis</name>
    <dbReference type="NCBI Taxonomy" id="1630594"/>
    <lineage>
        <taxon>Bacteria</taxon>
        <taxon>Bacillati</taxon>
        <taxon>Actinomycetota</taxon>
        <taxon>Actinomycetes</taxon>
        <taxon>Micrococcales</taxon>
        <taxon>Micrococcaceae</taxon>
        <taxon>Arthrobacter</taxon>
    </lineage>
</organism>
<dbReference type="Pfam" id="PF19493">
    <property type="entry name" value="Trypco1"/>
    <property type="match status" value="1"/>
</dbReference>
<dbReference type="EMBL" id="BAABEO010000008">
    <property type="protein sequence ID" value="GAA3672568.1"/>
    <property type="molecule type" value="Genomic_DNA"/>
</dbReference>
<proteinExistence type="predicted"/>
<dbReference type="NCBIfam" id="NF041216">
    <property type="entry name" value="CU044_2847_fam"/>
    <property type="match status" value="1"/>
</dbReference>
<feature type="domain" description="Trypsin-co-occurring" evidence="1">
    <location>
        <begin position="10"/>
        <end position="104"/>
    </location>
</feature>
<sequence length="108" mass="11501">MMRELVEFRSADGGTVLVEVEEGPGVVTRGGGRGEVFKQAQQTFEEAVSRIQPAVQGVINQMLSLTHRPDEVCVEFGLDLHAQAGAFIAAAGATANFTVTLTWRAAPT</sequence>
<keyword evidence="3" id="KW-1185">Reference proteome</keyword>
<evidence type="ECO:0000259" key="1">
    <source>
        <dbReference type="Pfam" id="PF19493"/>
    </source>
</evidence>
<evidence type="ECO:0000313" key="3">
    <source>
        <dbReference type="Proteomes" id="UP001500752"/>
    </source>
</evidence>
<evidence type="ECO:0000313" key="2">
    <source>
        <dbReference type="EMBL" id="GAA3672568.1"/>
    </source>
</evidence>
<dbReference type="Proteomes" id="UP001500752">
    <property type="component" value="Unassembled WGS sequence"/>
</dbReference>
<comment type="caution">
    <text evidence="2">The sequence shown here is derived from an EMBL/GenBank/DDBJ whole genome shotgun (WGS) entry which is preliminary data.</text>
</comment>
<accession>A0ABP7BXB0</accession>